<organism evidence="5 6">
    <name type="scientific">Petrolisthes manimaculis</name>
    <dbReference type="NCBI Taxonomy" id="1843537"/>
    <lineage>
        <taxon>Eukaryota</taxon>
        <taxon>Metazoa</taxon>
        <taxon>Ecdysozoa</taxon>
        <taxon>Arthropoda</taxon>
        <taxon>Crustacea</taxon>
        <taxon>Multicrustacea</taxon>
        <taxon>Malacostraca</taxon>
        <taxon>Eumalacostraca</taxon>
        <taxon>Eucarida</taxon>
        <taxon>Decapoda</taxon>
        <taxon>Pleocyemata</taxon>
        <taxon>Anomura</taxon>
        <taxon>Galatheoidea</taxon>
        <taxon>Porcellanidae</taxon>
        <taxon>Petrolisthes</taxon>
    </lineage>
</organism>
<dbReference type="GO" id="GO:0016020">
    <property type="term" value="C:membrane"/>
    <property type="evidence" value="ECO:0007669"/>
    <property type="project" value="UniProtKB-SubCell"/>
</dbReference>
<sequence length="525" mass="56841">MVSQITEGSSLSTSAASMKAVESVAICIDVQHKREDQQDDIPRDTHQLQEVETKGDDNTRMTRRANGTTTTTTTPLTHPNTSQPLDTSLHSPPPPPPKTTDRGYSWVVVLVVFLVNTIVAGYVKSFGLLYVLVLDYFPDASGAAAGWIIGLLVGCRGLMAPVMGAMTILFGPRRCVIAGGLLMSVGLIAATQTFSIYYMAFTLGSLVGVGIGMSETSGYILVTDYFLERRSLANGLRAAGNPMGGIIFSPLVVFLCDSFGLQGAFIILAGIMLQVVILGMLMRPFAEHSLAIQQEYKRKMKKEYGFIIPADTNNTPGQLNSNKKEGDRKPLEFSFLVTPSYLVYLLMVLFISFALPSALVYIPVHGRSVGLSKYENSVITAYISGSDFVMRLLVGWFSDKNYVKKTHTFVGGLMLGGVGCMLIPLCSKLWLLMAVSNLLSLAMATFYTLVTVLLADQFGGNSIASTWGFLRFTTGLCNLFYPSLIGMVLDVTGSTLMMYALMGGGLIVGGLIISFQPLITRLTNK</sequence>
<dbReference type="SUPFAM" id="SSF103473">
    <property type="entry name" value="MFS general substrate transporter"/>
    <property type="match status" value="1"/>
</dbReference>
<keyword evidence="6" id="KW-1185">Reference proteome</keyword>
<comment type="subcellular location">
    <subcellularLocation>
        <location evidence="1">Membrane</location>
        <topology evidence="1">Multi-pass membrane protein</topology>
    </subcellularLocation>
</comment>
<evidence type="ECO:0000256" key="3">
    <source>
        <dbReference type="SAM" id="Phobius"/>
    </source>
</evidence>
<feature type="compositionally biased region" description="Low complexity" evidence="2">
    <location>
        <begin position="64"/>
        <end position="81"/>
    </location>
</feature>
<feature type="transmembrane region" description="Helical" evidence="3">
    <location>
        <begin position="206"/>
        <end position="227"/>
    </location>
</feature>
<feature type="transmembrane region" description="Helical" evidence="3">
    <location>
        <begin position="239"/>
        <end position="255"/>
    </location>
</feature>
<dbReference type="AlphaFoldDB" id="A0AAE1U518"/>
<dbReference type="PROSITE" id="PS50850">
    <property type="entry name" value="MFS"/>
    <property type="match status" value="1"/>
</dbReference>
<dbReference type="PANTHER" id="PTHR11360:SF306">
    <property type="entry name" value="RE01051P"/>
    <property type="match status" value="1"/>
</dbReference>
<comment type="caution">
    <text evidence="5">The sequence shown here is derived from an EMBL/GenBank/DDBJ whole genome shotgun (WGS) entry which is preliminary data.</text>
</comment>
<dbReference type="InterPro" id="IPR011701">
    <property type="entry name" value="MFS"/>
</dbReference>
<feature type="transmembrane region" description="Helical" evidence="3">
    <location>
        <begin position="409"/>
        <end position="432"/>
    </location>
</feature>
<keyword evidence="3" id="KW-1133">Transmembrane helix</keyword>
<dbReference type="InterPro" id="IPR036259">
    <property type="entry name" value="MFS_trans_sf"/>
</dbReference>
<evidence type="ECO:0000256" key="2">
    <source>
        <dbReference type="SAM" id="MobiDB-lite"/>
    </source>
</evidence>
<feature type="transmembrane region" description="Helical" evidence="3">
    <location>
        <begin position="333"/>
        <end position="359"/>
    </location>
</feature>
<gene>
    <name evidence="5" type="ORF">Pmani_021697</name>
</gene>
<feature type="region of interest" description="Disordered" evidence="2">
    <location>
        <begin position="33"/>
        <end position="99"/>
    </location>
</feature>
<dbReference type="EMBL" id="JAWZYT010002123">
    <property type="protein sequence ID" value="KAK4306485.1"/>
    <property type="molecule type" value="Genomic_DNA"/>
</dbReference>
<protein>
    <recommendedName>
        <fullName evidence="4">Major facilitator superfamily (MFS) profile domain-containing protein</fullName>
    </recommendedName>
</protein>
<feature type="transmembrane region" description="Helical" evidence="3">
    <location>
        <begin position="379"/>
        <end position="397"/>
    </location>
</feature>
<dbReference type="PANTHER" id="PTHR11360">
    <property type="entry name" value="MONOCARBOXYLATE TRANSPORTER"/>
    <property type="match status" value="1"/>
</dbReference>
<proteinExistence type="predicted"/>
<dbReference type="InterPro" id="IPR020846">
    <property type="entry name" value="MFS_dom"/>
</dbReference>
<feature type="transmembrane region" description="Helical" evidence="3">
    <location>
        <begin position="495"/>
        <end position="515"/>
    </location>
</feature>
<evidence type="ECO:0000313" key="5">
    <source>
        <dbReference type="EMBL" id="KAK4306485.1"/>
    </source>
</evidence>
<accession>A0AAE1U518</accession>
<dbReference type="Proteomes" id="UP001292094">
    <property type="component" value="Unassembled WGS sequence"/>
</dbReference>
<reference evidence="5" key="1">
    <citation type="submission" date="2023-11" db="EMBL/GenBank/DDBJ databases">
        <title>Genome assemblies of two species of porcelain crab, Petrolisthes cinctipes and Petrolisthes manimaculis (Anomura: Porcellanidae).</title>
        <authorList>
            <person name="Angst P."/>
        </authorList>
    </citation>
    <scope>NUCLEOTIDE SEQUENCE</scope>
    <source>
        <strain evidence="5">PB745_02</strain>
        <tissue evidence="5">Gill</tissue>
    </source>
</reference>
<feature type="transmembrane region" description="Helical" evidence="3">
    <location>
        <begin position="261"/>
        <end position="281"/>
    </location>
</feature>
<feature type="transmembrane region" description="Helical" evidence="3">
    <location>
        <begin position="104"/>
        <end position="123"/>
    </location>
</feature>
<feature type="transmembrane region" description="Helical" evidence="3">
    <location>
        <begin position="438"/>
        <end position="456"/>
    </location>
</feature>
<keyword evidence="3" id="KW-0472">Membrane</keyword>
<evidence type="ECO:0000313" key="6">
    <source>
        <dbReference type="Proteomes" id="UP001292094"/>
    </source>
</evidence>
<feature type="domain" description="Major facilitator superfamily (MFS) profile" evidence="4">
    <location>
        <begin position="105"/>
        <end position="521"/>
    </location>
</feature>
<keyword evidence="3" id="KW-0812">Transmembrane</keyword>
<feature type="transmembrane region" description="Helical" evidence="3">
    <location>
        <begin position="175"/>
        <end position="200"/>
    </location>
</feature>
<feature type="transmembrane region" description="Helical" evidence="3">
    <location>
        <begin position="468"/>
        <end position="489"/>
    </location>
</feature>
<evidence type="ECO:0000259" key="4">
    <source>
        <dbReference type="PROSITE" id="PS50850"/>
    </source>
</evidence>
<dbReference type="GO" id="GO:0008028">
    <property type="term" value="F:monocarboxylic acid transmembrane transporter activity"/>
    <property type="evidence" value="ECO:0007669"/>
    <property type="project" value="TreeGrafter"/>
</dbReference>
<dbReference type="InterPro" id="IPR050327">
    <property type="entry name" value="Proton-linked_MCT"/>
</dbReference>
<dbReference type="Gene3D" id="1.20.1250.20">
    <property type="entry name" value="MFS general substrate transporter like domains"/>
    <property type="match status" value="1"/>
</dbReference>
<evidence type="ECO:0000256" key="1">
    <source>
        <dbReference type="ARBA" id="ARBA00004141"/>
    </source>
</evidence>
<dbReference type="Pfam" id="PF07690">
    <property type="entry name" value="MFS_1"/>
    <property type="match status" value="1"/>
</dbReference>
<name>A0AAE1U518_9EUCA</name>
<feature type="compositionally biased region" description="Basic and acidic residues" evidence="2">
    <location>
        <begin position="33"/>
        <end position="60"/>
    </location>
</feature>
<feature type="transmembrane region" description="Helical" evidence="3">
    <location>
        <begin position="143"/>
        <end position="163"/>
    </location>
</feature>